<keyword evidence="3 4" id="KW-0326">Glycosidase</keyword>
<feature type="signal peptide" evidence="5">
    <location>
        <begin position="1"/>
        <end position="23"/>
    </location>
</feature>
<evidence type="ECO:0000256" key="3">
    <source>
        <dbReference type="ARBA" id="ARBA00023295"/>
    </source>
</evidence>
<evidence type="ECO:0000256" key="5">
    <source>
        <dbReference type="SAM" id="SignalP"/>
    </source>
</evidence>
<dbReference type="InterPro" id="IPR017853">
    <property type="entry name" value="GH"/>
</dbReference>
<dbReference type="InterPro" id="IPR001547">
    <property type="entry name" value="Glyco_hydro_5"/>
</dbReference>
<evidence type="ECO:0000313" key="7">
    <source>
        <dbReference type="Proteomes" id="UP000887561"/>
    </source>
</evidence>
<proteinExistence type="inferred from homology"/>
<dbReference type="AlphaFoldDB" id="A0A915LPU5"/>
<evidence type="ECO:0000313" key="8">
    <source>
        <dbReference type="WBParaSite" id="scaffold1615_cov209.g3378"/>
    </source>
</evidence>
<comment type="similarity">
    <text evidence="1 4">Belongs to the glycosyl hydrolase 5 (cellulase A) family.</text>
</comment>
<dbReference type="GO" id="GO:0000272">
    <property type="term" value="P:polysaccharide catabolic process"/>
    <property type="evidence" value="ECO:0007669"/>
    <property type="project" value="InterPro"/>
</dbReference>
<evidence type="ECO:0000259" key="6">
    <source>
        <dbReference type="Pfam" id="PF00150"/>
    </source>
</evidence>
<dbReference type="GO" id="GO:0004553">
    <property type="term" value="F:hydrolase activity, hydrolyzing O-glycosyl compounds"/>
    <property type="evidence" value="ECO:0007669"/>
    <property type="project" value="InterPro"/>
</dbReference>
<organism evidence="7 8">
    <name type="scientific">Meloidogyne javanica</name>
    <name type="common">Root-knot nematode worm</name>
    <dbReference type="NCBI Taxonomy" id="6303"/>
    <lineage>
        <taxon>Eukaryota</taxon>
        <taxon>Metazoa</taxon>
        <taxon>Ecdysozoa</taxon>
        <taxon>Nematoda</taxon>
        <taxon>Chromadorea</taxon>
        <taxon>Rhabditida</taxon>
        <taxon>Tylenchina</taxon>
        <taxon>Tylenchomorpha</taxon>
        <taxon>Tylenchoidea</taxon>
        <taxon>Meloidogynidae</taxon>
        <taxon>Meloidogyninae</taxon>
        <taxon>Meloidogyne</taxon>
        <taxon>Meloidogyne incognita group</taxon>
    </lineage>
</organism>
<dbReference type="WBParaSite" id="scaffold1615_cov209.g3378">
    <property type="protein sequence ID" value="scaffold1615_cov209.g3378"/>
    <property type="gene ID" value="scaffold1615_cov209.g3378"/>
</dbReference>
<keyword evidence="2 4" id="KW-0378">Hydrolase</keyword>
<keyword evidence="5" id="KW-0732">Signal</keyword>
<dbReference type="SUPFAM" id="SSF51445">
    <property type="entry name" value="(Trans)glycosidases"/>
    <property type="match status" value="1"/>
</dbReference>
<dbReference type="Gene3D" id="3.20.20.80">
    <property type="entry name" value="Glycosidases"/>
    <property type="match status" value="1"/>
</dbReference>
<dbReference type="Proteomes" id="UP000887561">
    <property type="component" value="Unplaced"/>
</dbReference>
<reference evidence="8" key="1">
    <citation type="submission" date="2022-11" db="UniProtKB">
        <authorList>
            <consortium name="WormBaseParasite"/>
        </authorList>
    </citation>
    <scope>IDENTIFICATION</scope>
</reference>
<evidence type="ECO:0000256" key="4">
    <source>
        <dbReference type="RuleBase" id="RU361153"/>
    </source>
</evidence>
<feature type="domain" description="Glycoside hydrolase family 5" evidence="6">
    <location>
        <begin position="41"/>
        <end position="192"/>
    </location>
</feature>
<protein>
    <submittedName>
        <fullName evidence="8">Glycoside hydrolase family 5 domain-containing protein</fullName>
    </submittedName>
</protein>
<evidence type="ECO:0000256" key="2">
    <source>
        <dbReference type="ARBA" id="ARBA00022801"/>
    </source>
</evidence>
<evidence type="ECO:0000256" key="1">
    <source>
        <dbReference type="ARBA" id="ARBA00005641"/>
    </source>
</evidence>
<dbReference type="Pfam" id="PF00150">
    <property type="entry name" value="Cellulase"/>
    <property type="match status" value="1"/>
</dbReference>
<name>A0A915LPU5_MELJA</name>
<keyword evidence="7" id="KW-1185">Reference proteome</keyword>
<feature type="chain" id="PRO_5037413768" evidence="5">
    <location>
        <begin position="24"/>
        <end position="280"/>
    </location>
</feature>
<sequence length="280" mass="32038">MLKDTIILIPLFALCLNYLKVLAKNPPYGRLSVNKKGQLVGSKGQEVQLRGISLFGNQYQPEFYSEQVVRAVKCFYNGNIIRAPIEPAVFKDKPDQDFKSIFNVIDGAIKHGIYVMVDWHDVSTQKCGDWEMKEFTNSAIKFFSAVMNKYKGSPNIILEFWNEPGCDWKIVKKYHYTLLWAIRQIDPNFVAILGCPLTCENVKDPVYGTNIIWEIMDSRKISYIKWVLATMIEPWAPNIGMALMLRTCKVNQIYQDSCLSDSGKLLKQHMWSLNSGNTGC</sequence>
<accession>A0A915LPU5</accession>